<evidence type="ECO:0000256" key="4">
    <source>
        <dbReference type="ARBA" id="ARBA00016377"/>
    </source>
</evidence>
<dbReference type="PANTHER" id="PTHR11839:SF18">
    <property type="entry name" value="NUDIX HYDROLASE DOMAIN-CONTAINING PROTEIN"/>
    <property type="match status" value="1"/>
</dbReference>
<keyword evidence="5" id="KW-0378">Hydrolase</keyword>
<evidence type="ECO:0000313" key="9">
    <source>
        <dbReference type="EMBL" id="GGF06842.1"/>
    </source>
</evidence>
<dbReference type="GO" id="GO:0019693">
    <property type="term" value="P:ribose phosphate metabolic process"/>
    <property type="evidence" value="ECO:0007669"/>
    <property type="project" value="TreeGrafter"/>
</dbReference>
<reference evidence="9" key="2">
    <citation type="submission" date="2020-09" db="EMBL/GenBank/DDBJ databases">
        <authorList>
            <person name="Sun Q."/>
            <person name="Zhou Y."/>
        </authorList>
    </citation>
    <scope>NUCLEOTIDE SEQUENCE</scope>
    <source>
        <strain evidence="9">CGMCC 1.15725</strain>
    </source>
</reference>
<reference evidence="9" key="1">
    <citation type="journal article" date="2014" name="Int. J. Syst. Evol. Microbiol.">
        <title>Complete genome sequence of Corynebacterium casei LMG S-19264T (=DSM 44701T), isolated from a smear-ripened cheese.</title>
        <authorList>
            <consortium name="US DOE Joint Genome Institute (JGI-PGF)"/>
            <person name="Walter F."/>
            <person name="Albersmeier A."/>
            <person name="Kalinowski J."/>
            <person name="Ruckert C."/>
        </authorList>
    </citation>
    <scope>NUCLEOTIDE SEQUENCE</scope>
    <source>
        <strain evidence="9">CGMCC 1.15725</strain>
    </source>
</reference>
<dbReference type="SUPFAM" id="SSF55811">
    <property type="entry name" value="Nudix"/>
    <property type="match status" value="1"/>
</dbReference>
<gene>
    <name evidence="9" type="ORF">GCM10011611_10430</name>
</gene>
<dbReference type="EMBL" id="BMJQ01000002">
    <property type="protein sequence ID" value="GGF06842.1"/>
    <property type="molecule type" value="Genomic_DNA"/>
</dbReference>
<keyword evidence="10" id="KW-1185">Reference proteome</keyword>
<dbReference type="AlphaFoldDB" id="A0A8J2YQ36"/>
<evidence type="ECO:0000313" key="10">
    <source>
        <dbReference type="Proteomes" id="UP000646365"/>
    </source>
</evidence>
<comment type="similarity">
    <text evidence="3">Belongs to the Nudix hydrolase family. NudK subfamily.</text>
</comment>
<dbReference type="GO" id="GO:0016787">
    <property type="term" value="F:hydrolase activity"/>
    <property type="evidence" value="ECO:0007669"/>
    <property type="project" value="UniProtKB-KW"/>
</dbReference>
<organism evidence="9 10">
    <name type="scientific">Aliidongia dinghuensis</name>
    <dbReference type="NCBI Taxonomy" id="1867774"/>
    <lineage>
        <taxon>Bacteria</taxon>
        <taxon>Pseudomonadati</taxon>
        <taxon>Pseudomonadota</taxon>
        <taxon>Alphaproteobacteria</taxon>
        <taxon>Rhodospirillales</taxon>
        <taxon>Dongiaceae</taxon>
        <taxon>Aliidongia</taxon>
    </lineage>
</organism>
<dbReference type="Pfam" id="PF00293">
    <property type="entry name" value="NUDIX"/>
    <property type="match status" value="1"/>
</dbReference>
<proteinExistence type="inferred from homology"/>
<evidence type="ECO:0000256" key="6">
    <source>
        <dbReference type="ARBA" id="ARBA00032162"/>
    </source>
</evidence>
<dbReference type="GO" id="GO:0006753">
    <property type="term" value="P:nucleoside phosphate metabolic process"/>
    <property type="evidence" value="ECO:0007669"/>
    <property type="project" value="TreeGrafter"/>
</dbReference>
<dbReference type="Gene3D" id="3.90.79.10">
    <property type="entry name" value="Nucleoside Triphosphate Pyrophosphohydrolase"/>
    <property type="match status" value="1"/>
</dbReference>
<comment type="caution">
    <text evidence="9">The sequence shown here is derived from an EMBL/GenBank/DDBJ whole genome shotgun (WGS) entry which is preliminary data.</text>
</comment>
<dbReference type="InterPro" id="IPR015797">
    <property type="entry name" value="NUDIX_hydrolase-like_dom_sf"/>
</dbReference>
<evidence type="ECO:0000256" key="2">
    <source>
        <dbReference type="ARBA" id="ARBA00001946"/>
    </source>
</evidence>
<evidence type="ECO:0000256" key="5">
    <source>
        <dbReference type="ARBA" id="ARBA00022801"/>
    </source>
</evidence>
<accession>A0A8J2YQ36</accession>
<comment type="catalytic activity">
    <reaction evidence="1">
        <text>GDP-alpha-D-mannose + H2O = alpha-D-mannose 1-phosphate + GMP + 2 H(+)</text>
        <dbReference type="Rhea" id="RHEA:27978"/>
        <dbReference type="ChEBI" id="CHEBI:15377"/>
        <dbReference type="ChEBI" id="CHEBI:15378"/>
        <dbReference type="ChEBI" id="CHEBI:57527"/>
        <dbReference type="ChEBI" id="CHEBI:58115"/>
        <dbReference type="ChEBI" id="CHEBI:58409"/>
    </reaction>
</comment>
<dbReference type="PANTHER" id="PTHR11839">
    <property type="entry name" value="UDP/ADP-SUGAR PYROPHOSPHATASE"/>
    <property type="match status" value="1"/>
</dbReference>
<evidence type="ECO:0000256" key="3">
    <source>
        <dbReference type="ARBA" id="ARBA00007275"/>
    </source>
</evidence>
<evidence type="ECO:0000256" key="7">
    <source>
        <dbReference type="ARBA" id="ARBA00032272"/>
    </source>
</evidence>
<evidence type="ECO:0000259" key="8">
    <source>
        <dbReference type="PROSITE" id="PS51462"/>
    </source>
</evidence>
<sequence>MIKTVSTRLVYENPWTRVREDVIERADGSRGLYGVIDKLDFTLVIPRQGDDLWLVEQYRYPVQGRFAEFPQGAWHERPDADPAEVARGELREEAGLLAAELEPLGFFYCAYGMASHGCHVFLATGLSPTERAPELEEQDMTVRKVTVSQFEDMMRSGEIRDSNSMAAWNLYRLRYNNT</sequence>
<dbReference type="RefSeq" id="WP_189043198.1">
    <property type="nucleotide sequence ID" value="NZ_BMJQ01000002.1"/>
</dbReference>
<comment type="cofactor">
    <cofactor evidence="2">
        <name>Mg(2+)</name>
        <dbReference type="ChEBI" id="CHEBI:18420"/>
    </cofactor>
</comment>
<dbReference type="PROSITE" id="PS51462">
    <property type="entry name" value="NUDIX"/>
    <property type="match status" value="1"/>
</dbReference>
<name>A0A8J2YQ36_9PROT</name>
<evidence type="ECO:0000256" key="1">
    <source>
        <dbReference type="ARBA" id="ARBA00000847"/>
    </source>
</evidence>
<dbReference type="InterPro" id="IPR000086">
    <property type="entry name" value="NUDIX_hydrolase_dom"/>
</dbReference>
<protein>
    <recommendedName>
        <fullName evidence="4">GDP-mannose pyrophosphatase</fullName>
    </recommendedName>
    <alternativeName>
        <fullName evidence="6">GDP-mannose hydrolase</fullName>
    </alternativeName>
    <alternativeName>
        <fullName evidence="7">GDPMK</fullName>
    </alternativeName>
</protein>
<dbReference type="CDD" id="cd24161">
    <property type="entry name" value="NUDIX_ADPRase_Ndx2"/>
    <property type="match status" value="1"/>
</dbReference>
<dbReference type="Proteomes" id="UP000646365">
    <property type="component" value="Unassembled WGS sequence"/>
</dbReference>
<feature type="domain" description="Nudix hydrolase" evidence="8">
    <location>
        <begin position="36"/>
        <end position="167"/>
    </location>
</feature>